<comment type="caution">
    <text evidence="1">The sequence shown here is derived from an EMBL/GenBank/DDBJ whole genome shotgun (WGS) entry which is preliminary data.</text>
</comment>
<name>A0A9Q1Q8K0_9CARY</name>
<reference evidence="1" key="1">
    <citation type="submission" date="2022-04" db="EMBL/GenBank/DDBJ databases">
        <title>Carnegiea gigantea Genome sequencing and assembly v2.</title>
        <authorList>
            <person name="Copetti D."/>
            <person name="Sanderson M.J."/>
            <person name="Burquez A."/>
            <person name="Wojciechowski M.F."/>
        </authorList>
    </citation>
    <scope>NUCLEOTIDE SEQUENCE</scope>
    <source>
        <strain evidence="1">SGP5-SGP5p</strain>
        <tissue evidence="1">Aerial part</tissue>
    </source>
</reference>
<evidence type="ECO:0000313" key="1">
    <source>
        <dbReference type="EMBL" id="KAJ8432927.1"/>
    </source>
</evidence>
<organism evidence="1 2">
    <name type="scientific">Carnegiea gigantea</name>
    <dbReference type="NCBI Taxonomy" id="171969"/>
    <lineage>
        <taxon>Eukaryota</taxon>
        <taxon>Viridiplantae</taxon>
        <taxon>Streptophyta</taxon>
        <taxon>Embryophyta</taxon>
        <taxon>Tracheophyta</taxon>
        <taxon>Spermatophyta</taxon>
        <taxon>Magnoliopsida</taxon>
        <taxon>eudicotyledons</taxon>
        <taxon>Gunneridae</taxon>
        <taxon>Pentapetalae</taxon>
        <taxon>Caryophyllales</taxon>
        <taxon>Cactineae</taxon>
        <taxon>Cactaceae</taxon>
        <taxon>Cactoideae</taxon>
        <taxon>Echinocereeae</taxon>
        <taxon>Carnegiea</taxon>
    </lineage>
</organism>
<proteinExistence type="predicted"/>
<evidence type="ECO:0000313" key="2">
    <source>
        <dbReference type="Proteomes" id="UP001153076"/>
    </source>
</evidence>
<dbReference type="Proteomes" id="UP001153076">
    <property type="component" value="Unassembled WGS sequence"/>
</dbReference>
<dbReference type="EMBL" id="JAKOGI010000573">
    <property type="protein sequence ID" value="KAJ8432927.1"/>
    <property type="molecule type" value="Genomic_DNA"/>
</dbReference>
<sequence>MVNHGLQPINLWVADRLQPSHFRILLILASELAPDCHPYLYFNVQYSFACCVLSGSLACLLGRRQMFTVVNHGLQLVNSWVADILQPSYFGILLILVSELSPAPHPCLYFNVQVHWYMCIGGWNVYPCLCVNDEVKFCMLHAVRRPIFTVVNHGLQLVNPWETLAFCLYWLLSCHHTPIPVCISLRSYGRFKIWYAPNEMIMISSKKIEQWIGRMYGHDVWLKLSWTRHDKAIIIGRLQASVNNLNSTLLEKEHAVKATEETNTKLTFAVSCAQRHSRAWMEEGNEEAPYSSPKDVRQTLVQQGLDIALVEAHRAASKWENVHEDHDKYAAVMSTTTPL</sequence>
<gene>
    <name evidence="1" type="ORF">Cgig2_023057</name>
</gene>
<keyword evidence="2" id="KW-1185">Reference proteome</keyword>
<protein>
    <submittedName>
        <fullName evidence="1">Uncharacterized protein</fullName>
    </submittedName>
</protein>
<accession>A0A9Q1Q8K0</accession>
<dbReference type="AlphaFoldDB" id="A0A9Q1Q8K0"/>